<dbReference type="Pfam" id="PF00561">
    <property type="entry name" value="Abhydrolase_1"/>
    <property type="match status" value="1"/>
</dbReference>
<reference evidence="2 3" key="1">
    <citation type="submission" date="2018-10" db="EMBL/GenBank/DDBJ databases">
        <title>Lactobacillus sp. R7 and Lactobacillus sp. R19 isolated from fermented mustard green product of Taiwan.</title>
        <authorList>
            <person name="Lin S.-T."/>
        </authorList>
    </citation>
    <scope>NUCLEOTIDE SEQUENCE [LARGE SCALE GENOMIC DNA]</scope>
    <source>
        <strain evidence="2 3">BCRC 81129</strain>
    </source>
</reference>
<dbReference type="OrthoDB" id="9805423at2"/>
<name>A0A4Z0JBF1_9LACO</name>
<evidence type="ECO:0000259" key="1">
    <source>
        <dbReference type="Pfam" id="PF00561"/>
    </source>
</evidence>
<dbReference type="PANTHER" id="PTHR43798">
    <property type="entry name" value="MONOACYLGLYCEROL LIPASE"/>
    <property type="match status" value="1"/>
</dbReference>
<dbReference type="RefSeq" id="WP_135367192.1">
    <property type="nucleotide sequence ID" value="NZ_RKLX01000002.1"/>
</dbReference>
<organism evidence="2 3">
    <name type="scientific">Levilactobacillus suantsaiihabitans</name>
    <dbReference type="NCBI Taxonomy" id="2487722"/>
    <lineage>
        <taxon>Bacteria</taxon>
        <taxon>Bacillati</taxon>
        <taxon>Bacillota</taxon>
        <taxon>Bacilli</taxon>
        <taxon>Lactobacillales</taxon>
        <taxon>Lactobacillaceae</taxon>
        <taxon>Levilactobacillus</taxon>
    </lineage>
</organism>
<dbReference type="AlphaFoldDB" id="A0A4Z0JBF1"/>
<protein>
    <submittedName>
        <fullName evidence="2">Alpha/beta hydrolase</fullName>
    </submittedName>
</protein>
<evidence type="ECO:0000313" key="2">
    <source>
        <dbReference type="EMBL" id="TGD20050.1"/>
    </source>
</evidence>
<dbReference type="SUPFAM" id="SSF53474">
    <property type="entry name" value="alpha/beta-Hydrolases"/>
    <property type="match status" value="1"/>
</dbReference>
<dbReference type="Gene3D" id="3.40.50.1820">
    <property type="entry name" value="alpha/beta hydrolase"/>
    <property type="match status" value="1"/>
</dbReference>
<gene>
    <name evidence="2" type="ORF">EGT51_02340</name>
</gene>
<keyword evidence="3" id="KW-1185">Reference proteome</keyword>
<dbReference type="InterPro" id="IPR000073">
    <property type="entry name" value="AB_hydrolase_1"/>
</dbReference>
<dbReference type="EMBL" id="RKLX01000002">
    <property type="protein sequence ID" value="TGD20050.1"/>
    <property type="molecule type" value="Genomic_DNA"/>
</dbReference>
<dbReference type="PRINTS" id="PR00111">
    <property type="entry name" value="ABHYDROLASE"/>
</dbReference>
<accession>A0A4Z0JBF1</accession>
<sequence length="265" mass="29711">MQLHYVLRGHGSPIVFLHGAAIDHDAMMQWFEPLLDDQPHTRLYLDLPGMGATPALPPDQTDSNHILAAIQETIHAVLGTQPYTVVGYSYGGYLALGLAFQQPERVARLFLVCPTLTGIKGERHVAKHRVITTTPIDVTANADYFANYQKVTVVQTPQTWQAFQTQVIPGIRRTDLDALHQLHRDHGQHYRLTFESDLKATRFTQPITLLSGRYDVTIGYTDHLAFMAQQVNGTLGLFADAGHNLPIDQYAMMAAYFRHFLTTFA</sequence>
<proteinExistence type="predicted"/>
<dbReference type="InterPro" id="IPR029058">
    <property type="entry name" value="AB_hydrolase_fold"/>
</dbReference>
<dbReference type="GO" id="GO:0016787">
    <property type="term" value="F:hydrolase activity"/>
    <property type="evidence" value="ECO:0007669"/>
    <property type="project" value="UniProtKB-KW"/>
</dbReference>
<dbReference type="InterPro" id="IPR050266">
    <property type="entry name" value="AB_hydrolase_sf"/>
</dbReference>
<feature type="domain" description="AB hydrolase-1" evidence="1">
    <location>
        <begin position="13"/>
        <end position="248"/>
    </location>
</feature>
<keyword evidence="2" id="KW-0378">Hydrolase</keyword>
<dbReference type="Proteomes" id="UP000297348">
    <property type="component" value="Unassembled WGS sequence"/>
</dbReference>
<comment type="caution">
    <text evidence="2">The sequence shown here is derived from an EMBL/GenBank/DDBJ whole genome shotgun (WGS) entry which is preliminary data.</text>
</comment>
<evidence type="ECO:0000313" key="3">
    <source>
        <dbReference type="Proteomes" id="UP000297348"/>
    </source>
</evidence>